<dbReference type="AlphaFoldDB" id="A0A450TQ90"/>
<sequence>MCRMIGSVHTLAQHFLTLHIDPSAYRPKRCPLLRLSLLAGLFHLLSLAKIGAGEQQSPAHRGTNRLV</sequence>
<name>A0A450TQ90_9GAMM</name>
<proteinExistence type="predicted"/>
<gene>
    <name evidence="1" type="ORF">BECKDK2373B_GA0170837_12661</name>
</gene>
<dbReference type="EMBL" id="CAADEX010000266">
    <property type="protein sequence ID" value="VFJ70082.1"/>
    <property type="molecule type" value="Genomic_DNA"/>
</dbReference>
<evidence type="ECO:0000313" key="1">
    <source>
        <dbReference type="EMBL" id="VFJ70082.1"/>
    </source>
</evidence>
<reference evidence="1" key="1">
    <citation type="submission" date="2019-02" db="EMBL/GenBank/DDBJ databases">
        <authorList>
            <person name="Gruber-Vodicka R. H."/>
            <person name="Seah K. B. B."/>
        </authorList>
    </citation>
    <scope>NUCLEOTIDE SEQUENCE</scope>
    <source>
        <strain evidence="1">BECK_DK47</strain>
    </source>
</reference>
<protein>
    <submittedName>
        <fullName evidence="1">Uncharacterized protein</fullName>
    </submittedName>
</protein>
<accession>A0A450TQ90</accession>
<organism evidence="1">
    <name type="scientific">Candidatus Kentrum sp. DK</name>
    <dbReference type="NCBI Taxonomy" id="2126562"/>
    <lineage>
        <taxon>Bacteria</taxon>
        <taxon>Pseudomonadati</taxon>
        <taxon>Pseudomonadota</taxon>
        <taxon>Gammaproteobacteria</taxon>
        <taxon>Candidatus Kentrum</taxon>
    </lineage>
</organism>